<gene>
    <name evidence="1" type="ORF">AWJ20_3420</name>
</gene>
<dbReference type="KEGG" id="slb:AWJ20_3420"/>
<proteinExistence type="predicted"/>
<evidence type="ECO:0000313" key="1">
    <source>
        <dbReference type="EMBL" id="ANB15776.1"/>
    </source>
</evidence>
<dbReference type="Proteomes" id="UP000189580">
    <property type="component" value="Chromosome b"/>
</dbReference>
<keyword evidence="2" id="KW-1185">Reference proteome</keyword>
<organism evidence="1 2">
    <name type="scientific">Sugiyamaella lignohabitans</name>
    <dbReference type="NCBI Taxonomy" id="796027"/>
    <lineage>
        <taxon>Eukaryota</taxon>
        <taxon>Fungi</taxon>
        <taxon>Dikarya</taxon>
        <taxon>Ascomycota</taxon>
        <taxon>Saccharomycotina</taxon>
        <taxon>Dipodascomycetes</taxon>
        <taxon>Dipodascales</taxon>
        <taxon>Trichomonascaceae</taxon>
        <taxon>Sugiyamaella</taxon>
    </lineage>
</organism>
<sequence>MSPSRMPKLSWITFANGASPLVVQEALEITFWSGVNSRWLTPTTYIGASLEGAEITTLLTPLCKWTEAVSRVVNFPVLSTMYSAPPDLCHANFDGSLSLSK</sequence>
<dbReference type="OrthoDB" id="9633429at2759"/>
<dbReference type="AlphaFoldDB" id="A0A167FW63"/>
<dbReference type="GeneID" id="30035441"/>
<protein>
    <submittedName>
        <fullName evidence="1">Uncharacterized protein</fullName>
    </submittedName>
</protein>
<evidence type="ECO:0000313" key="2">
    <source>
        <dbReference type="Proteomes" id="UP000189580"/>
    </source>
</evidence>
<dbReference type="EMBL" id="CP014503">
    <property type="protein sequence ID" value="ANB15776.1"/>
    <property type="molecule type" value="Genomic_DNA"/>
</dbReference>
<dbReference type="RefSeq" id="XP_018738253.1">
    <property type="nucleotide sequence ID" value="XM_018880434.1"/>
</dbReference>
<name>A0A167FW63_9ASCO</name>
<reference evidence="1 2" key="1">
    <citation type="submission" date="2016-02" db="EMBL/GenBank/DDBJ databases">
        <title>Complete genome sequence and transcriptome regulation of the pentose utilising yeast Sugiyamaella lignohabitans.</title>
        <authorList>
            <person name="Bellasio M."/>
            <person name="Peymann A."/>
            <person name="Valli M."/>
            <person name="Sipitzky M."/>
            <person name="Graf A."/>
            <person name="Sauer M."/>
            <person name="Marx H."/>
            <person name="Mattanovich D."/>
        </authorList>
    </citation>
    <scope>NUCLEOTIDE SEQUENCE [LARGE SCALE GENOMIC DNA]</scope>
    <source>
        <strain evidence="1 2">CBS 10342</strain>
    </source>
</reference>
<accession>A0A167FW63</accession>